<accession>A0A4Q9PJA5</accession>
<feature type="compositionally biased region" description="Polar residues" evidence="1">
    <location>
        <begin position="109"/>
        <end position="122"/>
    </location>
</feature>
<feature type="region of interest" description="Disordered" evidence="1">
    <location>
        <begin position="76"/>
        <end position="137"/>
    </location>
</feature>
<organism evidence="2 3">
    <name type="scientific">Dichomitus squalens</name>
    <dbReference type="NCBI Taxonomy" id="114155"/>
    <lineage>
        <taxon>Eukaryota</taxon>
        <taxon>Fungi</taxon>
        <taxon>Dikarya</taxon>
        <taxon>Basidiomycota</taxon>
        <taxon>Agaricomycotina</taxon>
        <taxon>Agaricomycetes</taxon>
        <taxon>Polyporales</taxon>
        <taxon>Polyporaceae</taxon>
        <taxon>Dichomitus</taxon>
    </lineage>
</organism>
<keyword evidence="3" id="KW-1185">Reference proteome</keyword>
<dbReference type="EMBL" id="ML145195">
    <property type="protein sequence ID" value="TBU54162.1"/>
    <property type="molecule type" value="Genomic_DNA"/>
</dbReference>
<name>A0A4Q9PJA5_9APHY</name>
<evidence type="ECO:0000313" key="2">
    <source>
        <dbReference type="EMBL" id="TBU54162.1"/>
    </source>
</evidence>
<evidence type="ECO:0000313" key="3">
    <source>
        <dbReference type="Proteomes" id="UP000292082"/>
    </source>
</evidence>
<sequence>MAFPLPAILAGLSTLPPRKSAARSATALHLRDTHLTIAHACLVHVEHITISLALALALALAVTLPERKGLVKSEYCDSKHDKGPAGSGASRQSLFPFGGNPKTWPGSLGVSNDGAQLGQGPSSPALLSPPTVVEPADEDEPKVLVADGAALRTISLKLRHWLDTGNS</sequence>
<evidence type="ECO:0000256" key="1">
    <source>
        <dbReference type="SAM" id="MobiDB-lite"/>
    </source>
</evidence>
<gene>
    <name evidence="2" type="ORF">BD310DRAFT_951606</name>
</gene>
<protein>
    <submittedName>
        <fullName evidence="2">Uncharacterized protein</fullName>
    </submittedName>
</protein>
<proteinExistence type="predicted"/>
<dbReference type="AlphaFoldDB" id="A0A4Q9PJA5"/>
<dbReference type="Proteomes" id="UP000292082">
    <property type="component" value="Unassembled WGS sequence"/>
</dbReference>
<reference evidence="2 3" key="1">
    <citation type="submission" date="2019-01" db="EMBL/GenBank/DDBJ databases">
        <title>Draft genome sequences of three monokaryotic isolates of the white-rot basidiomycete fungus Dichomitus squalens.</title>
        <authorList>
            <consortium name="DOE Joint Genome Institute"/>
            <person name="Lopez S.C."/>
            <person name="Andreopoulos B."/>
            <person name="Pangilinan J."/>
            <person name="Lipzen A."/>
            <person name="Riley R."/>
            <person name="Ahrendt S."/>
            <person name="Ng V."/>
            <person name="Barry K."/>
            <person name="Daum C."/>
            <person name="Grigoriev I.V."/>
            <person name="Hilden K.S."/>
            <person name="Makela M.R."/>
            <person name="de Vries R.P."/>
        </authorList>
    </citation>
    <scope>NUCLEOTIDE SEQUENCE [LARGE SCALE GENOMIC DNA]</scope>
    <source>
        <strain evidence="2 3">CBS 464.89</strain>
    </source>
</reference>